<evidence type="ECO:0000256" key="1">
    <source>
        <dbReference type="SAM" id="MobiDB-lite"/>
    </source>
</evidence>
<comment type="caution">
    <text evidence="3">The sequence shown here is derived from an EMBL/GenBank/DDBJ whole genome shotgun (WGS) entry which is preliminary data.</text>
</comment>
<keyword evidence="4" id="KW-1185">Reference proteome</keyword>
<proteinExistence type="predicted"/>
<feature type="chain" id="PRO_5043541806" evidence="2">
    <location>
        <begin position="35"/>
        <end position="105"/>
    </location>
</feature>
<name>A0AAW0NIE2_9GOBI</name>
<feature type="compositionally biased region" description="Acidic residues" evidence="1">
    <location>
        <begin position="59"/>
        <end position="78"/>
    </location>
</feature>
<dbReference type="Proteomes" id="UP001460270">
    <property type="component" value="Unassembled WGS sequence"/>
</dbReference>
<evidence type="ECO:0000256" key="2">
    <source>
        <dbReference type="SAM" id="SignalP"/>
    </source>
</evidence>
<dbReference type="AlphaFoldDB" id="A0AAW0NIE2"/>
<accession>A0AAW0NIE2</accession>
<feature type="signal peptide" evidence="2">
    <location>
        <begin position="1"/>
        <end position="34"/>
    </location>
</feature>
<gene>
    <name evidence="3" type="ORF">WMY93_020441</name>
</gene>
<protein>
    <submittedName>
        <fullName evidence="3">Uncharacterized protein</fullName>
    </submittedName>
</protein>
<reference evidence="4" key="1">
    <citation type="submission" date="2024-04" db="EMBL/GenBank/DDBJ databases">
        <title>Salinicola lusitanus LLJ914,a marine bacterium isolated from the Okinawa Trough.</title>
        <authorList>
            <person name="Li J."/>
        </authorList>
    </citation>
    <scope>NUCLEOTIDE SEQUENCE [LARGE SCALE GENOMIC DNA]</scope>
</reference>
<organism evidence="3 4">
    <name type="scientific">Mugilogobius chulae</name>
    <name type="common">yellowstripe goby</name>
    <dbReference type="NCBI Taxonomy" id="88201"/>
    <lineage>
        <taxon>Eukaryota</taxon>
        <taxon>Metazoa</taxon>
        <taxon>Chordata</taxon>
        <taxon>Craniata</taxon>
        <taxon>Vertebrata</taxon>
        <taxon>Euteleostomi</taxon>
        <taxon>Actinopterygii</taxon>
        <taxon>Neopterygii</taxon>
        <taxon>Teleostei</taxon>
        <taxon>Neoteleostei</taxon>
        <taxon>Acanthomorphata</taxon>
        <taxon>Gobiaria</taxon>
        <taxon>Gobiiformes</taxon>
        <taxon>Gobioidei</taxon>
        <taxon>Gobiidae</taxon>
        <taxon>Gobionellinae</taxon>
        <taxon>Mugilogobius</taxon>
    </lineage>
</organism>
<feature type="compositionally biased region" description="Basic and acidic residues" evidence="1">
    <location>
        <begin position="87"/>
        <end position="98"/>
    </location>
</feature>
<evidence type="ECO:0000313" key="4">
    <source>
        <dbReference type="Proteomes" id="UP001460270"/>
    </source>
</evidence>
<dbReference type="EMBL" id="JBBPFD010000014">
    <property type="protein sequence ID" value="KAK7899588.1"/>
    <property type="molecule type" value="Genomic_DNA"/>
</dbReference>
<evidence type="ECO:0000313" key="3">
    <source>
        <dbReference type="EMBL" id="KAK7899588.1"/>
    </source>
</evidence>
<feature type="region of interest" description="Disordered" evidence="1">
    <location>
        <begin position="54"/>
        <end position="105"/>
    </location>
</feature>
<keyword evidence="2" id="KW-0732">Signal</keyword>
<sequence length="105" mass="12130">MKQPGQWSQWWRMKGPVALLTLALVMSMVEPSEGFWEHIVNAAGHLVHGFITGKKADQEQDMDQQQEMDQQQDMDQQDTDQQQQQEEAEKVFVDKRSADYVPGPQ</sequence>